<dbReference type="PANTHER" id="PTHR23028">
    <property type="entry name" value="ACETYLTRANSFERASE"/>
    <property type="match status" value="1"/>
</dbReference>
<keyword evidence="4" id="KW-0808">Transferase</keyword>
<evidence type="ECO:0000313" key="4">
    <source>
        <dbReference type="EMBL" id="QDZ08476.1"/>
    </source>
</evidence>
<feature type="compositionally biased region" description="Basic and acidic residues" evidence="1">
    <location>
        <begin position="256"/>
        <end position="280"/>
    </location>
</feature>
<feature type="transmembrane region" description="Helical" evidence="2">
    <location>
        <begin position="98"/>
        <end position="128"/>
    </location>
</feature>
<keyword evidence="5" id="KW-1185">Reference proteome</keyword>
<dbReference type="EMBL" id="CP042306">
    <property type="protein sequence ID" value="QDZ08476.1"/>
    <property type="molecule type" value="Genomic_DNA"/>
</dbReference>
<evidence type="ECO:0000256" key="2">
    <source>
        <dbReference type="SAM" id="Phobius"/>
    </source>
</evidence>
<feature type="transmembrane region" description="Helical" evidence="2">
    <location>
        <begin position="201"/>
        <end position="219"/>
    </location>
</feature>
<evidence type="ECO:0000259" key="3">
    <source>
        <dbReference type="Pfam" id="PF01757"/>
    </source>
</evidence>
<accession>A0A5B8LKD3</accession>
<feature type="compositionally biased region" description="Low complexity" evidence="1">
    <location>
        <begin position="281"/>
        <end position="294"/>
    </location>
</feature>
<dbReference type="Pfam" id="PF01757">
    <property type="entry name" value="Acyl_transf_3"/>
    <property type="match status" value="1"/>
</dbReference>
<dbReference type="Proteomes" id="UP000315673">
    <property type="component" value="Chromosome"/>
</dbReference>
<dbReference type="AlphaFoldDB" id="A0A5B8LKD3"/>
<dbReference type="GO" id="GO:0009103">
    <property type="term" value="P:lipopolysaccharide biosynthetic process"/>
    <property type="evidence" value="ECO:0007669"/>
    <property type="project" value="TreeGrafter"/>
</dbReference>
<feature type="transmembrane region" description="Helical" evidence="2">
    <location>
        <begin position="14"/>
        <end position="36"/>
    </location>
</feature>
<feature type="region of interest" description="Disordered" evidence="1">
    <location>
        <begin position="225"/>
        <end position="335"/>
    </location>
</feature>
<dbReference type="GO" id="GO:0016020">
    <property type="term" value="C:membrane"/>
    <property type="evidence" value="ECO:0007669"/>
    <property type="project" value="TreeGrafter"/>
</dbReference>
<keyword evidence="4" id="KW-0012">Acyltransferase</keyword>
<keyword evidence="2" id="KW-1133">Transmembrane helix</keyword>
<sequence length="364" mass="38835">MTGAAKTQVLAIDVVRFSCALMVLGFHYTYLFPLAADSVPSLFDPSIAMPIEGARFGWFGWVGVEIFFVVSGYVIALSGAEASSRVFLRRRMLRLAPAAWICSTLSALLLLAGTMTPVGTVALQWLAAASFVHFTKPIDASYWTLSVELMFYILVSTQLRAGGNAPRIERLVMAIGGASVAFWVAAYAVALSPDMALRNTAINATLLPHGVFFALGALLQGMRSGQPRSLARSGSRPVPRGFARRDRVPCRQHARQSPDRPQSDRADPRIRRGDRGDRFGRSATGTARQARTGAVGDARPRDVPALSASPDRRRRPHRGADGDGAVGLGGDRVGGTGRDRASLCGHALVRALGAPVAGARQCAP</sequence>
<protein>
    <submittedName>
        <fullName evidence="4">Acyltransferase</fullName>
    </submittedName>
</protein>
<dbReference type="KEGG" id="spai:FPZ24_14180"/>
<feature type="transmembrane region" description="Helical" evidence="2">
    <location>
        <begin position="56"/>
        <end position="77"/>
    </location>
</feature>
<dbReference type="OrthoDB" id="9807745at2"/>
<keyword evidence="2" id="KW-0472">Membrane</keyword>
<reference evidence="4 5" key="1">
    <citation type="submission" date="2019-07" db="EMBL/GenBank/DDBJ databases">
        <title>Full genome sequence of Sphingomonas sp. 4R-6-7(HKS19).</title>
        <authorList>
            <person name="Im W.-T."/>
        </authorList>
    </citation>
    <scope>NUCLEOTIDE SEQUENCE [LARGE SCALE GENOMIC DNA]</scope>
    <source>
        <strain evidence="4 5">HKS19</strain>
    </source>
</reference>
<dbReference type="InterPro" id="IPR002656">
    <property type="entry name" value="Acyl_transf_3_dom"/>
</dbReference>
<feature type="domain" description="Acyltransferase 3" evidence="3">
    <location>
        <begin position="10"/>
        <end position="220"/>
    </location>
</feature>
<organism evidence="4 5">
    <name type="scientific">Sphingomonas panacisoli</name>
    <dbReference type="NCBI Taxonomy" id="1813879"/>
    <lineage>
        <taxon>Bacteria</taxon>
        <taxon>Pseudomonadati</taxon>
        <taxon>Pseudomonadota</taxon>
        <taxon>Alphaproteobacteria</taxon>
        <taxon>Sphingomonadales</taxon>
        <taxon>Sphingomonadaceae</taxon>
        <taxon>Sphingomonas</taxon>
    </lineage>
</organism>
<evidence type="ECO:0000313" key="5">
    <source>
        <dbReference type="Proteomes" id="UP000315673"/>
    </source>
</evidence>
<dbReference type="InterPro" id="IPR050879">
    <property type="entry name" value="Acyltransferase_3"/>
</dbReference>
<feature type="compositionally biased region" description="Gly residues" evidence="1">
    <location>
        <begin position="322"/>
        <end position="335"/>
    </location>
</feature>
<dbReference type="GO" id="GO:0016747">
    <property type="term" value="F:acyltransferase activity, transferring groups other than amino-acyl groups"/>
    <property type="evidence" value="ECO:0007669"/>
    <property type="project" value="InterPro"/>
</dbReference>
<evidence type="ECO:0000256" key="1">
    <source>
        <dbReference type="SAM" id="MobiDB-lite"/>
    </source>
</evidence>
<name>A0A5B8LKD3_9SPHN</name>
<keyword evidence="2" id="KW-0812">Transmembrane</keyword>
<feature type="transmembrane region" description="Helical" evidence="2">
    <location>
        <begin position="140"/>
        <end position="159"/>
    </location>
</feature>
<feature type="transmembrane region" description="Helical" evidence="2">
    <location>
        <begin position="171"/>
        <end position="189"/>
    </location>
</feature>
<dbReference type="PANTHER" id="PTHR23028:SF53">
    <property type="entry name" value="ACYL_TRANSF_3 DOMAIN-CONTAINING PROTEIN"/>
    <property type="match status" value="1"/>
</dbReference>
<gene>
    <name evidence="4" type="ORF">FPZ24_14180</name>
</gene>
<proteinExistence type="predicted"/>